<dbReference type="GO" id="GO:0140664">
    <property type="term" value="F:ATP-dependent DNA damage sensor activity"/>
    <property type="evidence" value="ECO:0007669"/>
    <property type="project" value="InterPro"/>
</dbReference>
<feature type="compositionally biased region" description="Basic and acidic residues" evidence="4">
    <location>
        <begin position="461"/>
        <end position="508"/>
    </location>
</feature>
<evidence type="ECO:0000256" key="4">
    <source>
        <dbReference type="SAM" id="MobiDB-lite"/>
    </source>
</evidence>
<dbReference type="InterPro" id="IPR042121">
    <property type="entry name" value="MutL_C_regsub"/>
</dbReference>
<reference evidence="7 8" key="1">
    <citation type="journal article" date="2010" name="Nature">
        <title>The Ectocarpus genome and the independent evolution of multicellularity in brown algae.</title>
        <authorList>
            <person name="Cock J.M."/>
            <person name="Sterck L."/>
            <person name="Rouze P."/>
            <person name="Scornet D."/>
            <person name="Allen A.E."/>
            <person name="Amoutzias G."/>
            <person name="Anthouard V."/>
            <person name="Artiguenave F."/>
            <person name="Aury J.M."/>
            <person name="Badger J.H."/>
            <person name="Beszteri B."/>
            <person name="Billiau K."/>
            <person name="Bonnet E."/>
            <person name="Bothwell J.H."/>
            <person name="Bowler C."/>
            <person name="Boyen C."/>
            <person name="Brownlee C."/>
            <person name="Carrano C.J."/>
            <person name="Charrier B."/>
            <person name="Cho G.Y."/>
            <person name="Coelho S.M."/>
            <person name="Collen J."/>
            <person name="Corre E."/>
            <person name="Da Silva C."/>
            <person name="Delage L."/>
            <person name="Delaroque N."/>
            <person name="Dittami S.M."/>
            <person name="Doulbeau S."/>
            <person name="Elias M."/>
            <person name="Farnham G."/>
            <person name="Gachon C.M."/>
            <person name="Gschloessl B."/>
            <person name="Heesch S."/>
            <person name="Jabbari K."/>
            <person name="Jubin C."/>
            <person name="Kawai H."/>
            <person name="Kimura K."/>
            <person name="Kloareg B."/>
            <person name="Kupper F.C."/>
            <person name="Lang D."/>
            <person name="Le Bail A."/>
            <person name="Leblanc C."/>
            <person name="Lerouge P."/>
            <person name="Lohr M."/>
            <person name="Lopez P.J."/>
            <person name="Martens C."/>
            <person name="Maumus F."/>
            <person name="Michel G."/>
            <person name="Miranda-Saavedra D."/>
            <person name="Morales J."/>
            <person name="Moreau H."/>
            <person name="Motomura T."/>
            <person name="Nagasato C."/>
            <person name="Napoli C.A."/>
            <person name="Nelson D.R."/>
            <person name="Nyvall-Collen P."/>
            <person name="Peters A.F."/>
            <person name="Pommier C."/>
            <person name="Potin P."/>
            <person name="Poulain J."/>
            <person name="Quesneville H."/>
            <person name="Read B."/>
            <person name="Rensing S.A."/>
            <person name="Ritter A."/>
            <person name="Rousvoal S."/>
            <person name="Samanta M."/>
            <person name="Samson G."/>
            <person name="Schroeder D.C."/>
            <person name="Segurens B."/>
            <person name="Strittmatter M."/>
            <person name="Tonon T."/>
            <person name="Tregear J.W."/>
            <person name="Valentin K."/>
            <person name="von Dassow P."/>
            <person name="Yamagishi T."/>
            <person name="Van de Peer Y."/>
            <person name="Wincker P."/>
        </authorList>
    </citation>
    <scope>NUCLEOTIDE SEQUENCE [LARGE SCALE GENOMIC DNA]</scope>
    <source>
        <strain evidence="8">Ec32 / CCAP1310/4</strain>
    </source>
</reference>
<dbReference type="Pfam" id="PF08676">
    <property type="entry name" value="MutL_C"/>
    <property type="match status" value="1"/>
</dbReference>
<dbReference type="InterPro" id="IPR038973">
    <property type="entry name" value="MutL/Mlh/Pms-like"/>
</dbReference>
<dbReference type="GO" id="GO:0016887">
    <property type="term" value="F:ATP hydrolysis activity"/>
    <property type="evidence" value="ECO:0007669"/>
    <property type="project" value="InterPro"/>
</dbReference>
<dbReference type="Pfam" id="PF13589">
    <property type="entry name" value="HATPase_c_3"/>
    <property type="match status" value="1"/>
</dbReference>
<dbReference type="STRING" id="2880.D7FV66"/>
<comment type="similarity">
    <text evidence="2">Belongs to the DNA mismatch repair MutL/HexB family.</text>
</comment>
<keyword evidence="3" id="KW-0227">DNA damage</keyword>
<dbReference type="InterPro" id="IPR013507">
    <property type="entry name" value="DNA_mismatch_S5_2-like"/>
</dbReference>
<dbReference type="FunFam" id="3.30.1370.100:FF:000001">
    <property type="entry name" value="Mismatch repair endonuclease pms1, putative"/>
    <property type="match status" value="1"/>
</dbReference>
<keyword evidence="8" id="KW-1185">Reference proteome</keyword>
<evidence type="ECO:0000259" key="5">
    <source>
        <dbReference type="SMART" id="SM00853"/>
    </source>
</evidence>
<dbReference type="GO" id="GO:0030983">
    <property type="term" value="F:mismatched DNA binding"/>
    <property type="evidence" value="ECO:0007669"/>
    <property type="project" value="InterPro"/>
</dbReference>
<dbReference type="SMART" id="SM01340">
    <property type="entry name" value="DNA_mis_repair"/>
    <property type="match status" value="1"/>
</dbReference>
<dbReference type="InterPro" id="IPR020568">
    <property type="entry name" value="Ribosomal_Su5_D2-typ_SF"/>
</dbReference>
<feature type="compositionally biased region" description="Polar residues" evidence="4">
    <location>
        <begin position="570"/>
        <end position="579"/>
    </location>
</feature>
<dbReference type="SUPFAM" id="SSF54211">
    <property type="entry name" value="Ribosomal protein S5 domain 2-like"/>
    <property type="match status" value="1"/>
</dbReference>
<dbReference type="Pfam" id="PF01119">
    <property type="entry name" value="DNA_mis_repair"/>
    <property type="match status" value="1"/>
</dbReference>
<sequence>MEQPSIKAIDKVSVARICSGQVITDLATAVKELVENSLDAGAKHVEVKLKEFGVDLIEVSDNGSGVSPSNYEGLALKYHTSKLATFSDLTGVRSFGFRGEALSSLCELAGSFSVTTRTADESVGVKLAYGRNGKMLGKETAPRQVGTTVSISNMFEPLPVRRGEFRRNIKKQFNKLLRGMQAYALISLGVRITVTNTKAKGGKQTHIGTQYNNKLDDNVTNVFGAKFLKTLSPVSICLPEEGTQNEEEEEEEEEEVENKKQGQQGGSVTGSGAQKAKDGERKIWGMVSKAGVGVGRADNDRQFLYLNGRPVDLPKFTRAVSEVWRAYEMKQKPAFILDLRLPPGTFDVNVTPDKREIFMTGEAEVLDCLKTALHKQWESSRYTIPVNQGQLVQARLTDGAAFTLRDTAAATSPPPPEARGGASSVGVVSPGPLEDHVAAEEASGGKDEMELVSGECSKNQGTKDRVEVVETRRESGGGATDWRESEGMKRERRTKSAEDRKRRTRDFDAPAGAMRSLDPVRSEGGDRQRSTSPSNPKRHRGVVAESDDGVGEGRASGKAAASVDGDKAGSSVQDTQGGNATPAKDHGDVDGGSRQRSPEGTLGPKEAPPERDSSVRVGHPPASAEGGKTPGARRETSSGAACQPLAYDMRSILGGCRRASRLTRKRNARNASADSFSAKLSGCGAKDRDSQAAARAFSRVLHKEHFTQMRVVGQFNLGFMICLLGSDLFILDQHACDEKYNFEVLQQTTTIHQQPLVRPLPLETSASEEMTIIDNIALFERNGFRFTIDDDQPTTKKLKITAIPFSKGTQFGVDDVHELASIVADNTNPGEMVRLPKARAMFASRACRSSFMIGKALDKGQMARVVAKMATIEQPWNCPHGRPTMRHLADVSASLRTAAGLEPLLTA</sequence>
<feature type="region of interest" description="Disordered" evidence="4">
    <location>
        <begin position="407"/>
        <end position="641"/>
    </location>
</feature>
<dbReference type="InterPro" id="IPR037198">
    <property type="entry name" value="MutL_C_sf"/>
</dbReference>
<dbReference type="OMA" id="MRPRRMP"/>
<dbReference type="EMBL" id="FN649751">
    <property type="protein sequence ID" value="CBJ31872.1"/>
    <property type="molecule type" value="Genomic_DNA"/>
</dbReference>
<dbReference type="EMBL" id="FN648474">
    <property type="protein sequence ID" value="CBJ31872.1"/>
    <property type="molecule type" value="Genomic_DNA"/>
</dbReference>
<feature type="domain" description="DNA mismatch repair protein S5" evidence="6">
    <location>
        <begin position="219"/>
        <end position="378"/>
    </location>
</feature>
<name>D7FV66_ECTSI</name>
<feature type="domain" description="MutL C-terminal dimerisation" evidence="5">
    <location>
        <begin position="711"/>
        <end position="857"/>
    </location>
</feature>
<dbReference type="SUPFAM" id="SSF55874">
    <property type="entry name" value="ATPase domain of HSP90 chaperone/DNA topoisomerase II/histidine kinase"/>
    <property type="match status" value="1"/>
</dbReference>
<dbReference type="AlphaFoldDB" id="D7FV66"/>
<dbReference type="FunCoup" id="D7FV66">
    <property type="interactions" value="432"/>
</dbReference>
<dbReference type="InterPro" id="IPR042120">
    <property type="entry name" value="MutL_C_dimsub"/>
</dbReference>
<evidence type="ECO:0000313" key="8">
    <source>
        <dbReference type="Proteomes" id="UP000002630"/>
    </source>
</evidence>
<dbReference type="GO" id="GO:0005524">
    <property type="term" value="F:ATP binding"/>
    <property type="evidence" value="ECO:0007669"/>
    <property type="project" value="InterPro"/>
</dbReference>
<dbReference type="eggNOG" id="KOG1978">
    <property type="taxonomic scope" value="Eukaryota"/>
</dbReference>
<feature type="compositionally biased region" description="Basic and acidic residues" evidence="4">
    <location>
        <begin position="518"/>
        <end position="529"/>
    </location>
</feature>
<feature type="compositionally biased region" description="Basic and acidic residues" evidence="4">
    <location>
        <begin position="433"/>
        <end position="449"/>
    </location>
</feature>
<feature type="region of interest" description="Disordered" evidence="4">
    <location>
        <begin position="238"/>
        <end position="280"/>
    </location>
</feature>
<organism evidence="7 8">
    <name type="scientific">Ectocarpus siliculosus</name>
    <name type="common">Brown alga</name>
    <name type="synonym">Conferva siliculosa</name>
    <dbReference type="NCBI Taxonomy" id="2880"/>
    <lineage>
        <taxon>Eukaryota</taxon>
        <taxon>Sar</taxon>
        <taxon>Stramenopiles</taxon>
        <taxon>Ochrophyta</taxon>
        <taxon>PX clade</taxon>
        <taxon>Phaeophyceae</taxon>
        <taxon>Ectocarpales</taxon>
        <taxon>Ectocarpaceae</taxon>
        <taxon>Ectocarpus</taxon>
    </lineage>
</organism>
<dbReference type="OrthoDB" id="10254304at2759"/>
<protein>
    <submittedName>
        <fullName evidence="7">Postmeiotic segregation increased 2</fullName>
    </submittedName>
</protein>
<dbReference type="InParanoid" id="D7FV66"/>
<evidence type="ECO:0000313" key="7">
    <source>
        <dbReference type="EMBL" id="CBJ31872.1"/>
    </source>
</evidence>
<dbReference type="GO" id="GO:0009536">
    <property type="term" value="C:plastid"/>
    <property type="evidence" value="ECO:0007669"/>
    <property type="project" value="UniProtKB-SubCell"/>
</dbReference>
<evidence type="ECO:0000256" key="2">
    <source>
        <dbReference type="ARBA" id="ARBA00006082"/>
    </source>
</evidence>
<dbReference type="Gene3D" id="3.30.1540.20">
    <property type="entry name" value="MutL, C-terminal domain, dimerisation subdomain"/>
    <property type="match status" value="1"/>
</dbReference>
<dbReference type="InterPro" id="IPR014790">
    <property type="entry name" value="MutL_C"/>
</dbReference>
<evidence type="ECO:0000256" key="3">
    <source>
        <dbReference type="ARBA" id="ARBA00022763"/>
    </source>
</evidence>
<dbReference type="InterPro" id="IPR014721">
    <property type="entry name" value="Ribsml_uS5_D2-typ_fold_subgr"/>
</dbReference>
<dbReference type="SUPFAM" id="SSF118116">
    <property type="entry name" value="DNA mismatch repair protein MutL"/>
    <property type="match status" value="1"/>
</dbReference>
<dbReference type="CDD" id="cd16926">
    <property type="entry name" value="HATPase_MutL-MLH-PMS-like"/>
    <property type="match status" value="1"/>
</dbReference>
<dbReference type="SMART" id="SM00853">
    <property type="entry name" value="MutL_C"/>
    <property type="match status" value="1"/>
</dbReference>
<accession>D7FV66</accession>
<dbReference type="Gene3D" id="3.30.565.10">
    <property type="entry name" value="Histidine kinase-like ATPase, C-terminal domain"/>
    <property type="match status" value="1"/>
</dbReference>
<dbReference type="GO" id="GO:0006298">
    <property type="term" value="P:mismatch repair"/>
    <property type="evidence" value="ECO:0007669"/>
    <property type="project" value="InterPro"/>
</dbReference>
<gene>
    <name evidence="7" type="primary">PMS2</name>
    <name evidence="7" type="ORF">Esi_0289_0029</name>
</gene>
<dbReference type="PANTHER" id="PTHR10073:SF52">
    <property type="entry name" value="MISMATCH REPAIR ENDONUCLEASE PMS2"/>
    <property type="match status" value="1"/>
</dbReference>
<feature type="compositionally biased region" description="Basic and acidic residues" evidence="4">
    <location>
        <begin position="583"/>
        <end position="597"/>
    </location>
</feature>
<dbReference type="Gene3D" id="3.30.1370.100">
    <property type="entry name" value="MutL, C-terminal domain, regulatory subdomain"/>
    <property type="match status" value="1"/>
</dbReference>
<dbReference type="InterPro" id="IPR036890">
    <property type="entry name" value="HATPase_C_sf"/>
</dbReference>
<dbReference type="InterPro" id="IPR014762">
    <property type="entry name" value="DNA_mismatch_repair_CS"/>
</dbReference>
<dbReference type="PANTHER" id="PTHR10073">
    <property type="entry name" value="DNA MISMATCH REPAIR PROTEIN MLH, PMS, MUTL"/>
    <property type="match status" value="1"/>
</dbReference>
<evidence type="ECO:0000256" key="1">
    <source>
        <dbReference type="ARBA" id="ARBA00004474"/>
    </source>
</evidence>
<evidence type="ECO:0000259" key="6">
    <source>
        <dbReference type="SMART" id="SM01340"/>
    </source>
</evidence>
<dbReference type="GO" id="GO:0032389">
    <property type="term" value="C:MutLalpha complex"/>
    <property type="evidence" value="ECO:0007669"/>
    <property type="project" value="TreeGrafter"/>
</dbReference>
<dbReference type="NCBIfam" id="TIGR00585">
    <property type="entry name" value="mutl"/>
    <property type="match status" value="1"/>
</dbReference>
<feature type="compositionally biased region" description="Acidic residues" evidence="4">
    <location>
        <begin position="243"/>
        <end position="256"/>
    </location>
</feature>
<dbReference type="PROSITE" id="PS00058">
    <property type="entry name" value="DNA_MISMATCH_REPAIR_1"/>
    <property type="match status" value="1"/>
</dbReference>
<comment type="subcellular location">
    <subcellularLocation>
        <location evidence="1">Plastid</location>
    </subcellularLocation>
</comment>
<feature type="compositionally biased region" description="Low complexity" evidence="4">
    <location>
        <begin position="418"/>
        <end position="429"/>
    </location>
</feature>
<dbReference type="FunFam" id="3.30.565.10:FF:000014">
    <property type="entry name" value="Mismatch repair endonuclease pms1, putative"/>
    <property type="match status" value="1"/>
</dbReference>
<dbReference type="InterPro" id="IPR002099">
    <property type="entry name" value="MutL/Mlh/PMS"/>
</dbReference>
<dbReference type="CDD" id="cd03484">
    <property type="entry name" value="MutL_Trans_hPMS_2_like"/>
    <property type="match status" value="1"/>
</dbReference>
<dbReference type="Proteomes" id="UP000002630">
    <property type="component" value="Linkage Group LG26"/>
</dbReference>
<dbReference type="Gene3D" id="3.30.230.10">
    <property type="match status" value="1"/>
</dbReference>
<proteinExistence type="inferred from homology"/>